<sequence>MTRADKIEFILELDANFPSPGAFWDACKGQFLEEAQEAQHTAKRRKRSTAERRLKQALSTLAKTPDNDHATEEYAHALVEVAELDSYTVQRALTLAHVQWIEEGERPSPHLTAWLRGAIANHTVPALRWNNNSPPTTDPEEMANIATSFYRTLYTVEPTDATAQTNSSPRYRPTSQCQPLSDLALTGTFSPRTWSWRSMLWPSVQRRVPMASLMPSTKPSGRNWLLSSPTFSMPSR</sequence>
<name>A0A9P6U7M7_9FUNG</name>
<comment type="caution">
    <text evidence="1">The sequence shown here is derived from an EMBL/GenBank/DDBJ whole genome shotgun (WGS) entry which is preliminary data.</text>
</comment>
<accession>A0A9P6U7M7</accession>
<dbReference type="AlphaFoldDB" id="A0A9P6U7M7"/>
<dbReference type="Proteomes" id="UP000807716">
    <property type="component" value="Unassembled WGS sequence"/>
</dbReference>
<proteinExistence type="predicted"/>
<protein>
    <submittedName>
        <fullName evidence="1">Uncharacterized protein</fullName>
    </submittedName>
</protein>
<dbReference type="EMBL" id="JAAAJB010000179">
    <property type="protein sequence ID" value="KAG0262723.1"/>
    <property type="molecule type" value="Genomic_DNA"/>
</dbReference>
<gene>
    <name evidence="1" type="ORF">DFQ27_002142</name>
</gene>
<reference evidence="1" key="1">
    <citation type="journal article" date="2020" name="Fungal Divers.">
        <title>Resolving the Mortierellaceae phylogeny through synthesis of multi-gene phylogenetics and phylogenomics.</title>
        <authorList>
            <person name="Vandepol N."/>
            <person name="Liber J."/>
            <person name="Desiro A."/>
            <person name="Na H."/>
            <person name="Kennedy M."/>
            <person name="Barry K."/>
            <person name="Grigoriev I.V."/>
            <person name="Miller A.N."/>
            <person name="O'Donnell K."/>
            <person name="Stajich J.E."/>
            <person name="Bonito G."/>
        </authorList>
    </citation>
    <scope>NUCLEOTIDE SEQUENCE</scope>
    <source>
        <strain evidence="1">BC1065</strain>
    </source>
</reference>
<keyword evidence="2" id="KW-1185">Reference proteome</keyword>
<organism evidence="1 2">
    <name type="scientific">Actinomortierella ambigua</name>
    <dbReference type="NCBI Taxonomy" id="1343610"/>
    <lineage>
        <taxon>Eukaryota</taxon>
        <taxon>Fungi</taxon>
        <taxon>Fungi incertae sedis</taxon>
        <taxon>Mucoromycota</taxon>
        <taxon>Mortierellomycotina</taxon>
        <taxon>Mortierellomycetes</taxon>
        <taxon>Mortierellales</taxon>
        <taxon>Mortierellaceae</taxon>
        <taxon>Actinomortierella</taxon>
    </lineage>
</organism>
<evidence type="ECO:0000313" key="1">
    <source>
        <dbReference type="EMBL" id="KAG0262723.1"/>
    </source>
</evidence>
<evidence type="ECO:0000313" key="2">
    <source>
        <dbReference type="Proteomes" id="UP000807716"/>
    </source>
</evidence>